<dbReference type="AlphaFoldDB" id="A0A1J5HLF3"/>
<sequence length="149" mass="17332">MKTKSYIFLLVLVVILIFILGVRYGQKVEKTNKTINYLISLPPTKPPLPSIALETKKYLHEGCIVSFMYPAWWKTEKQSTQSADFYFENKSVMTLQCNKTNSSDKPKTNWLTTFQKKDPKTGMMVTISINDSQKNWFQLIEKTFEFTTP</sequence>
<organism evidence="1 2">
    <name type="scientific">Candidatus Roizmanbacteria bacterium CG2_30_33_16</name>
    <dbReference type="NCBI Taxonomy" id="1805340"/>
    <lineage>
        <taxon>Bacteria</taxon>
        <taxon>Candidatus Roizmaniibacteriota</taxon>
    </lineage>
</organism>
<dbReference type="EMBL" id="MNZM01000026">
    <property type="protein sequence ID" value="OIP85516.1"/>
    <property type="molecule type" value="Genomic_DNA"/>
</dbReference>
<evidence type="ECO:0000313" key="1">
    <source>
        <dbReference type="EMBL" id="OIP85516.1"/>
    </source>
</evidence>
<evidence type="ECO:0000313" key="2">
    <source>
        <dbReference type="Proteomes" id="UP000183758"/>
    </source>
</evidence>
<dbReference type="Proteomes" id="UP000183758">
    <property type="component" value="Unassembled WGS sequence"/>
</dbReference>
<proteinExistence type="predicted"/>
<protein>
    <submittedName>
        <fullName evidence="1">Uncharacterized protein</fullName>
    </submittedName>
</protein>
<name>A0A1J5HLF3_9BACT</name>
<accession>A0A1J5HLF3</accession>
<reference evidence="1 2" key="1">
    <citation type="journal article" date="2016" name="Environ. Microbiol.">
        <title>Genomic resolution of a cold subsurface aquifer community provides metabolic insights for novel microbes adapted to high CO concentrations.</title>
        <authorList>
            <person name="Probst A.J."/>
            <person name="Castelle C.J."/>
            <person name="Singh A."/>
            <person name="Brown C.T."/>
            <person name="Anantharaman K."/>
            <person name="Sharon I."/>
            <person name="Hug L.A."/>
            <person name="Burstein D."/>
            <person name="Emerson J.B."/>
            <person name="Thomas B.C."/>
            <person name="Banfield J.F."/>
        </authorList>
    </citation>
    <scope>NUCLEOTIDE SEQUENCE [LARGE SCALE GENOMIC DNA]</scope>
    <source>
        <strain evidence="1">CG2_30_33_16</strain>
    </source>
</reference>
<comment type="caution">
    <text evidence="1">The sequence shown here is derived from an EMBL/GenBank/DDBJ whole genome shotgun (WGS) entry which is preliminary data.</text>
</comment>
<gene>
    <name evidence="1" type="ORF">AUK04_01135</name>
</gene>